<accession>A0A7C1FG21</accession>
<dbReference type="AlphaFoldDB" id="A0A7C1FG21"/>
<proteinExistence type="predicted"/>
<gene>
    <name evidence="2" type="ORF">ENQ20_11370</name>
</gene>
<comment type="caution">
    <text evidence="2">The sequence shown here is derived from an EMBL/GenBank/DDBJ whole genome shotgun (WGS) entry which is preliminary data.</text>
</comment>
<protein>
    <submittedName>
        <fullName evidence="2">Uncharacterized protein</fullName>
    </submittedName>
</protein>
<organism evidence="2">
    <name type="scientific">Caldilinea aerophila</name>
    <dbReference type="NCBI Taxonomy" id="133453"/>
    <lineage>
        <taxon>Bacteria</taxon>
        <taxon>Bacillati</taxon>
        <taxon>Chloroflexota</taxon>
        <taxon>Caldilineae</taxon>
        <taxon>Caldilineales</taxon>
        <taxon>Caldilineaceae</taxon>
        <taxon>Caldilinea</taxon>
    </lineage>
</organism>
<evidence type="ECO:0000256" key="1">
    <source>
        <dbReference type="SAM" id="MobiDB-lite"/>
    </source>
</evidence>
<reference evidence="2" key="1">
    <citation type="journal article" date="2020" name="mSystems">
        <title>Genome- and Community-Level Interaction Insights into Carbon Utilization and Element Cycling Functions of Hydrothermarchaeota in Hydrothermal Sediment.</title>
        <authorList>
            <person name="Zhou Z."/>
            <person name="Liu Y."/>
            <person name="Xu W."/>
            <person name="Pan J."/>
            <person name="Luo Z.H."/>
            <person name="Li M."/>
        </authorList>
    </citation>
    <scope>NUCLEOTIDE SEQUENCE [LARGE SCALE GENOMIC DNA]</scope>
    <source>
        <strain evidence="2">SpSt-289</strain>
    </source>
</reference>
<evidence type="ECO:0000313" key="2">
    <source>
        <dbReference type="EMBL" id="HDX32072.1"/>
    </source>
</evidence>
<feature type="region of interest" description="Disordered" evidence="1">
    <location>
        <begin position="162"/>
        <end position="183"/>
    </location>
</feature>
<sequence>MNETLRIFVSATQDLESMRGVIGKAIAELPVQVKIEIRRSPPLLPTIDEIFERIANCDRVYFLLGNDITAPAGLEWALAWRLERSVLPLRHSPKPTPAAQEFQRLSPLPWLDFHNATELARIVSLDVARLLHHPANRYGLTLDELERLDRYIRRLDQLQAEAEKEPTGAEGGGILIDSRTDEA</sequence>
<name>A0A7C1FG21_9CHLR</name>
<dbReference type="EMBL" id="DSMG01000116">
    <property type="protein sequence ID" value="HDX32072.1"/>
    <property type="molecule type" value="Genomic_DNA"/>
</dbReference>